<feature type="domain" description="Actin homologue MreB-like C-terminal" evidence="2">
    <location>
        <begin position="157"/>
        <end position="269"/>
    </location>
</feature>
<dbReference type="EMBL" id="QSJS01000042">
    <property type="protein sequence ID" value="RHD89442.1"/>
    <property type="molecule type" value="Genomic_DNA"/>
</dbReference>
<proteinExistence type="predicted"/>
<dbReference type="Pfam" id="PF21522">
    <property type="entry name" value="MreB-like_C"/>
    <property type="match status" value="1"/>
</dbReference>
<dbReference type="CDD" id="cd10227">
    <property type="entry name" value="ASKHA_NBD_ParM-like"/>
    <property type="match status" value="1"/>
</dbReference>
<organism evidence="3 8">
    <name type="scientific">Agathobacter rectalis</name>
    <dbReference type="NCBI Taxonomy" id="39491"/>
    <lineage>
        <taxon>Bacteria</taxon>
        <taxon>Bacillati</taxon>
        <taxon>Bacillota</taxon>
        <taxon>Clostridia</taxon>
        <taxon>Lachnospirales</taxon>
        <taxon>Lachnospiraceae</taxon>
        <taxon>Agathobacter</taxon>
    </lineage>
</organism>
<gene>
    <name evidence="5" type="ORF">DW775_15630</name>
    <name evidence="4" type="ORF">DW967_12930</name>
    <name evidence="3" type="ORF">DWV78_09795</name>
</gene>
<accession>A0A413BF55</accession>
<dbReference type="AlphaFoldDB" id="A0A413BF55"/>
<dbReference type="Pfam" id="PF17989">
    <property type="entry name" value="ALP_N"/>
    <property type="match status" value="1"/>
</dbReference>
<sequence>MDRHIEVVGVDHGWSGMKTVSQVFTTGVKEITTEPAFYNNVVEFNGSYYKVGGKRLEVRDLKVENDNFYILTLAAVAKELNRRGMRNANILLSVGLPLTRFGAEKQDFIDYLSKEKEVTFRFDNEQYRIKLARVSVFPQCYAAVADRMKTLPKRVVVVDIGSWTIDIMPIEDSAPNEAECITIREGLIKCMRTINEECMRQYGKELSEEDIQEIMRTGKHEKLPQKYLTIVEECLRAYVDKVYNILLEHGYNLEVTEIVFVGGGANVVKRFGNYDGNNIQYIEDVKANAKGYEYLGRLYLSTHKKEFGLG</sequence>
<name>A0A413BF55_9FIRM</name>
<evidence type="ECO:0000313" key="5">
    <source>
        <dbReference type="EMBL" id="RHD89442.1"/>
    </source>
</evidence>
<evidence type="ECO:0000313" key="4">
    <source>
        <dbReference type="EMBL" id="RGZ89754.1"/>
    </source>
</evidence>
<dbReference type="RefSeq" id="WP_118084614.1">
    <property type="nucleotide sequence ID" value="NZ_QSJS01000042.1"/>
</dbReference>
<evidence type="ECO:0000259" key="2">
    <source>
        <dbReference type="Pfam" id="PF21522"/>
    </source>
</evidence>
<dbReference type="Proteomes" id="UP000284835">
    <property type="component" value="Unassembled WGS sequence"/>
</dbReference>
<dbReference type="InterPro" id="IPR043129">
    <property type="entry name" value="ATPase_NBD"/>
</dbReference>
<reference evidence="6 7" key="1">
    <citation type="submission" date="2018-08" db="EMBL/GenBank/DDBJ databases">
        <title>A genome reference for cultivated species of the human gut microbiota.</title>
        <authorList>
            <person name="Zou Y."/>
            <person name="Xue W."/>
            <person name="Luo G."/>
        </authorList>
    </citation>
    <scope>NUCLEOTIDE SEQUENCE [LARGE SCALE GENOMIC DNA]</scope>
    <source>
        <strain evidence="3 8">AF12-8</strain>
        <strain evidence="5 7">AM30-13AC</strain>
        <strain evidence="4 6">AM47-6BH</strain>
    </source>
</reference>
<evidence type="ECO:0000259" key="1">
    <source>
        <dbReference type="Pfam" id="PF17989"/>
    </source>
</evidence>
<evidence type="ECO:0000313" key="7">
    <source>
        <dbReference type="Proteomes" id="UP000284835"/>
    </source>
</evidence>
<evidence type="ECO:0000313" key="8">
    <source>
        <dbReference type="Proteomes" id="UP000286581"/>
    </source>
</evidence>
<dbReference type="InterPro" id="IPR049067">
    <property type="entry name" value="MreB-like_C"/>
</dbReference>
<dbReference type="Gene3D" id="3.30.420.40">
    <property type="match status" value="2"/>
</dbReference>
<feature type="domain" description="Actin-like protein N-terminal" evidence="1">
    <location>
        <begin position="9"/>
        <end position="141"/>
    </location>
</feature>
<dbReference type="Proteomes" id="UP000286581">
    <property type="component" value="Unassembled WGS sequence"/>
</dbReference>
<evidence type="ECO:0000313" key="3">
    <source>
        <dbReference type="EMBL" id="RGW39328.1"/>
    </source>
</evidence>
<dbReference type="InterPro" id="IPR040607">
    <property type="entry name" value="ALP_N"/>
</dbReference>
<comment type="caution">
    <text evidence="3">The sequence shown here is derived from an EMBL/GenBank/DDBJ whole genome shotgun (WGS) entry which is preliminary data.</text>
</comment>
<dbReference type="Proteomes" id="UP000283721">
    <property type="component" value="Unassembled WGS sequence"/>
</dbReference>
<dbReference type="SUPFAM" id="SSF53067">
    <property type="entry name" value="Actin-like ATPase domain"/>
    <property type="match status" value="2"/>
</dbReference>
<protein>
    <submittedName>
        <fullName evidence="3">Plasmid segregation actin-type ATPase ParM</fullName>
    </submittedName>
</protein>
<evidence type="ECO:0000313" key="6">
    <source>
        <dbReference type="Proteomes" id="UP000283721"/>
    </source>
</evidence>
<dbReference type="EMBL" id="QSAE01000029">
    <property type="protein sequence ID" value="RGW39328.1"/>
    <property type="molecule type" value="Genomic_DNA"/>
</dbReference>
<dbReference type="EMBL" id="QSES01000027">
    <property type="protein sequence ID" value="RGZ89754.1"/>
    <property type="molecule type" value="Genomic_DNA"/>
</dbReference>